<evidence type="ECO:0000256" key="2">
    <source>
        <dbReference type="ARBA" id="ARBA00013090"/>
    </source>
</evidence>
<dbReference type="PANTHER" id="PTHR21198:SF2">
    <property type="entry name" value="GLUTAMATE RACEMASE"/>
    <property type="match status" value="1"/>
</dbReference>
<keyword evidence="3 7" id="KW-0133">Cell shape</keyword>
<organism evidence="8 9">
    <name type="scientific">Motilimonas cestriensis</name>
    <dbReference type="NCBI Taxonomy" id="2742685"/>
    <lineage>
        <taxon>Bacteria</taxon>
        <taxon>Pseudomonadati</taxon>
        <taxon>Pseudomonadota</taxon>
        <taxon>Gammaproteobacteria</taxon>
        <taxon>Alteromonadales</taxon>
        <taxon>Alteromonadales genera incertae sedis</taxon>
        <taxon>Motilimonas</taxon>
    </lineage>
</organism>
<dbReference type="EMBL" id="JAIMJA010000044">
    <property type="protein sequence ID" value="MCE2597349.1"/>
    <property type="molecule type" value="Genomic_DNA"/>
</dbReference>
<evidence type="ECO:0000256" key="7">
    <source>
        <dbReference type="HAMAP-Rule" id="MF_00258"/>
    </source>
</evidence>
<comment type="pathway">
    <text evidence="7">Cell wall biogenesis; peptidoglycan biosynthesis.</text>
</comment>
<keyword evidence="4 7" id="KW-0573">Peptidoglycan synthesis</keyword>
<dbReference type="InterPro" id="IPR018187">
    <property type="entry name" value="Asp/Glu_racemase_AS_1"/>
</dbReference>
<dbReference type="Pfam" id="PF01177">
    <property type="entry name" value="Asp_Glu_race"/>
    <property type="match status" value="1"/>
</dbReference>
<keyword evidence="6 7" id="KW-0961">Cell wall biogenesis/degradation</keyword>
<evidence type="ECO:0000256" key="5">
    <source>
        <dbReference type="ARBA" id="ARBA00023235"/>
    </source>
</evidence>
<feature type="active site" description="Proton donor/acceptor" evidence="7">
    <location>
        <position position="183"/>
    </location>
</feature>
<evidence type="ECO:0000313" key="9">
    <source>
        <dbReference type="Proteomes" id="UP001201273"/>
    </source>
</evidence>
<evidence type="ECO:0000256" key="3">
    <source>
        <dbReference type="ARBA" id="ARBA00022960"/>
    </source>
</evidence>
<keyword evidence="9" id="KW-1185">Reference proteome</keyword>
<dbReference type="EC" id="5.1.1.3" evidence="2 7"/>
<dbReference type="InterPro" id="IPR033134">
    <property type="entry name" value="Asp/Glu_racemase_AS_2"/>
</dbReference>
<feature type="active site" description="Proton donor/acceptor" evidence="7">
    <location>
        <position position="71"/>
    </location>
</feature>
<dbReference type="RefSeq" id="WP_233055087.1">
    <property type="nucleotide sequence ID" value="NZ_JAIMJA010000044.1"/>
</dbReference>
<dbReference type="HAMAP" id="MF_00258">
    <property type="entry name" value="Glu_racemase"/>
    <property type="match status" value="1"/>
</dbReference>
<feature type="binding site" evidence="7">
    <location>
        <begin position="184"/>
        <end position="185"/>
    </location>
    <ligand>
        <name>substrate</name>
    </ligand>
</feature>
<comment type="catalytic activity">
    <reaction evidence="1 7">
        <text>L-glutamate = D-glutamate</text>
        <dbReference type="Rhea" id="RHEA:12813"/>
        <dbReference type="ChEBI" id="CHEBI:29985"/>
        <dbReference type="ChEBI" id="CHEBI:29986"/>
        <dbReference type="EC" id="5.1.1.3"/>
    </reaction>
</comment>
<feature type="binding site" evidence="7">
    <location>
        <begin position="72"/>
        <end position="73"/>
    </location>
    <ligand>
        <name>substrate</name>
    </ligand>
</feature>
<comment type="caution">
    <text evidence="8">The sequence shown here is derived from an EMBL/GenBank/DDBJ whole genome shotgun (WGS) entry which is preliminary data.</text>
</comment>
<comment type="function">
    <text evidence="7">Provides the (R)-glutamate required for cell wall biosynthesis.</text>
</comment>
<feature type="binding site" evidence="7">
    <location>
        <begin position="7"/>
        <end position="8"/>
    </location>
    <ligand>
        <name>substrate</name>
    </ligand>
</feature>
<dbReference type="Gene3D" id="3.40.50.1860">
    <property type="match status" value="2"/>
</dbReference>
<dbReference type="InterPro" id="IPR015942">
    <property type="entry name" value="Asp/Glu/hydantoin_racemase"/>
</dbReference>
<dbReference type="GO" id="GO:0008881">
    <property type="term" value="F:glutamate racemase activity"/>
    <property type="evidence" value="ECO:0007669"/>
    <property type="project" value="UniProtKB-EC"/>
</dbReference>
<name>A0ABS8WI84_9GAMM</name>
<dbReference type="InterPro" id="IPR004391">
    <property type="entry name" value="Glu_race"/>
</dbReference>
<dbReference type="PROSITE" id="PS00924">
    <property type="entry name" value="ASP_GLU_RACEMASE_2"/>
    <property type="match status" value="1"/>
</dbReference>
<dbReference type="PROSITE" id="PS00923">
    <property type="entry name" value="ASP_GLU_RACEMASE_1"/>
    <property type="match status" value="1"/>
</dbReference>
<dbReference type="PANTHER" id="PTHR21198">
    <property type="entry name" value="GLUTAMATE RACEMASE"/>
    <property type="match status" value="1"/>
</dbReference>
<evidence type="ECO:0000256" key="4">
    <source>
        <dbReference type="ARBA" id="ARBA00022984"/>
    </source>
</evidence>
<reference evidence="8 9" key="1">
    <citation type="journal article" date="2022" name="Environ. Microbiol. Rep.">
        <title>Eco-phylogenetic analyses reveal divergent evolution of vitamin B12 metabolism in the marine bacterial family 'Psychromonadaceae'.</title>
        <authorList>
            <person name="Jin X."/>
            <person name="Yang Y."/>
            <person name="Cao H."/>
            <person name="Gao B."/>
            <person name="Zhao Z."/>
        </authorList>
    </citation>
    <scope>NUCLEOTIDE SEQUENCE [LARGE SCALE GENOMIC DNA]</scope>
    <source>
        <strain evidence="8 9">MKS20</strain>
    </source>
</reference>
<comment type="similarity">
    <text evidence="7">Belongs to the aspartate/glutamate racemases family.</text>
</comment>
<dbReference type="SUPFAM" id="SSF53681">
    <property type="entry name" value="Aspartate/glutamate racemase"/>
    <property type="match status" value="2"/>
</dbReference>
<dbReference type="Proteomes" id="UP001201273">
    <property type="component" value="Unassembled WGS sequence"/>
</dbReference>
<sequence>MSILIFDSGVGGLSIFAELQKQLPTVSMTYLFDNQYFPYGELDDQVLIERVCSLLAKAVNEFGSELVVIACNTASTLVLEPLRQILSIPVVGVVPAIKPAAMTTKNNCIGLLATPGTVARSYTDTLVRNFAADKTVLRIGSSELVKLAEQKLRMKPIDLDSLAAILAPWLLADVKPDRIVLGCTHFPLLAEELKRVLGDDVELIDSGVAIAKRVASLIKGGADNAELDIYCSLLNQETNELNPALAQLGFSPLQSFIV</sequence>
<protein>
    <recommendedName>
        <fullName evidence="2 7">Glutamate racemase</fullName>
        <ecNumber evidence="2 7">5.1.1.3</ecNumber>
    </recommendedName>
</protein>
<dbReference type="NCBIfam" id="TIGR00067">
    <property type="entry name" value="glut_race"/>
    <property type="match status" value="1"/>
</dbReference>
<evidence type="ECO:0000256" key="6">
    <source>
        <dbReference type="ARBA" id="ARBA00023316"/>
    </source>
</evidence>
<gene>
    <name evidence="7 8" type="primary">murI</name>
    <name evidence="8" type="ORF">K6Y31_21490</name>
</gene>
<keyword evidence="5 7" id="KW-0413">Isomerase</keyword>
<evidence type="ECO:0000313" key="8">
    <source>
        <dbReference type="EMBL" id="MCE2597349.1"/>
    </source>
</evidence>
<proteinExistence type="inferred from homology"/>
<evidence type="ECO:0000256" key="1">
    <source>
        <dbReference type="ARBA" id="ARBA00001602"/>
    </source>
</evidence>
<accession>A0ABS8WI84</accession>
<dbReference type="InterPro" id="IPR001920">
    <property type="entry name" value="Asp/Glu_race"/>
</dbReference>
<feature type="binding site" evidence="7">
    <location>
        <begin position="39"/>
        <end position="40"/>
    </location>
    <ligand>
        <name>substrate</name>
    </ligand>
</feature>